<evidence type="ECO:0000256" key="2">
    <source>
        <dbReference type="SAM" id="MobiDB-lite"/>
    </source>
</evidence>
<dbReference type="Proteomes" id="UP000504631">
    <property type="component" value="Unplaced"/>
</dbReference>
<proteinExistence type="predicted"/>
<accession>A0A6J3JZ01</accession>
<reference evidence="4" key="1">
    <citation type="submission" date="2025-08" db="UniProtKB">
        <authorList>
            <consortium name="RefSeq"/>
        </authorList>
    </citation>
    <scope>IDENTIFICATION</scope>
    <source>
        <tissue evidence="4">Muscle</tissue>
    </source>
</reference>
<dbReference type="KEGG" id="bvk:117231226"/>
<name>A0A6J3JZ01_9HYME</name>
<feature type="compositionally biased region" description="Polar residues" evidence="2">
    <location>
        <begin position="316"/>
        <end position="325"/>
    </location>
</feature>
<feature type="compositionally biased region" description="Basic and acidic residues" evidence="2">
    <location>
        <begin position="305"/>
        <end position="314"/>
    </location>
</feature>
<gene>
    <name evidence="4" type="primary">LOC117231226</name>
</gene>
<dbReference type="AlphaFoldDB" id="A0A6J3JZ01"/>
<feature type="region of interest" description="Disordered" evidence="2">
    <location>
        <begin position="470"/>
        <end position="490"/>
    </location>
</feature>
<evidence type="ECO:0000256" key="1">
    <source>
        <dbReference type="SAM" id="Coils"/>
    </source>
</evidence>
<organism evidence="3 4">
    <name type="scientific">Bombus vosnesenskii</name>
    <dbReference type="NCBI Taxonomy" id="207650"/>
    <lineage>
        <taxon>Eukaryota</taxon>
        <taxon>Metazoa</taxon>
        <taxon>Ecdysozoa</taxon>
        <taxon>Arthropoda</taxon>
        <taxon>Hexapoda</taxon>
        <taxon>Insecta</taxon>
        <taxon>Pterygota</taxon>
        <taxon>Neoptera</taxon>
        <taxon>Endopterygota</taxon>
        <taxon>Hymenoptera</taxon>
        <taxon>Apocrita</taxon>
        <taxon>Aculeata</taxon>
        <taxon>Apoidea</taxon>
        <taxon>Anthophila</taxon>
        <taxon>Apidae</taxon>
        <taxon>Bombus</taxon>
        <taxon>Pyrobombus</taxon>
    </lineage>
</organism>
<evidence type="ECO:0000313" key="3">
    <source>
        <dbReference type="Proteomes" id="UP000504631"/>
    </source>
</evidence>
<protein>
    <submittedName>
        <fullName evidence="4">Uncharacterized protein LOC117231226 isoform X1</fullName>
    </submittedName>
</protein>
<sequence>MESEISCDDPQFMNMLETCLRVEIEAAKSTSSEVASEIKELKTKVQTQLQTRKELKNTAKNTEDNIVILTNILNKHNKYINEISNKIELMKLNLDNDYKVMELDCGRYESIYNEYERVWESYHAKYEEFPLAKVRKENKVKLEKLRVDKMVVEYKINEFEKILKQRERITWLRMRAKIVELARAILDHMGLDKEWEDLNRSIEAREKELNTIKTELAVQLKRQEEEKRDRTLKLLEMPPPKINFSHMRKIYHGSRIGSHSGWEKNYENSIDSLSVDTLMLEEMCLAESNTVQSPSEISIHIGEDQSIPHDRPIDSKSPSQDQGQQEIEHEDVASEVDRISVSEPIDAFEEEVEQGMGQELEHMDQPSDLSKDKHTGQRCEDLEEEMDDPVAKKMRLILDEGKFVATPMKIIPLEKTKSRSVDPSPRARIARIETVRYNMSPMTKIEKTNNDLVEPRKSQLTDQFVESMMTKTPSAKKPDQDKPNPSSMFTPCHYDFSDTSDMSFCMDNNMNTLKADQISLYGGSVRDFCECSNISRAIEDAIPESSANDPSTSKTYNLPRTYDTSDRRLPSFRFPTLILIFLLQNSISVTF</sequence>
<keyword evidence="3" id="KW-1185">Reference proteome</keyword>
<keyword evidence="1" id="KW-0175">Coiled coil</keyword>
<feature type="coiled-coil region" evidence="1">
    <location>
        <begin position="24"/>
        <end position="72"/>
    </location>
</feature>
<dbReference type="RefSeq" id="XP_033345344.1">
    <property type="nucleotide sequence ID" value="XM_033489453.1"/>
</dbReference>
<feature type="compositionally biased region" description="Basic and acidic residues" evidence="2">
    <location>
        <begin position="326"/>
        <end position="336"/>
    </location>
</feature>
<evidence type="ECO:0000313" key="4">
    <source>
        <dbReference type="RefSeq" id="XP_033345344.1"/>
    </source>
</evidence>
<dbReference type="GeneID" id="117231226"/>
<feature type="region of interest" description="Disordered" evidence="2">
    <location>
        <begin position="305"/>
        <end position="336"/>
    </location>
</feature>